<accession>A0A9X1SFF2</accession>
<name>A0A9X1SFF2_9BACT</name>
<dbReference type="EMBL" id="JAJKFT010000004">
    <property type="protein sequence ID" value="MCC9627687.1"/>
    <property type="molecule type" value="Genomic_DNA"/>
</dbReference>
<reference evidence="1" key="1">
    <citation type="submission" date="2021-11" db="EMBL/GenBank/DDBJ databases">
        <title>Genome sequence.</title>
        <authorList>
            <person name="Sun Q."/>
        </authorList>
    </citation>
    <scope>NUCLEOTIDE SEQUENCE</scope>
    <source>
        <strain evidence="1">JC732</strain>
    </source>
</reference>
<evidence type="ECO:0000313" key="1">
    <source>
        <dbReference type="EMBL" id="MCC9627687.1"/>
    </source>
</evidence>
<dbReference type="Proteomes" id="UP001139103">
    <property type="component" value="Unassembled WGS sequence"/>
</dbReference>
<dbReference type="InterPro" id="IPR025586">
    <property type="entry name" value="PcfJ"/>
</dbReference>
<dbReference type="Pfam" id="PF14284">
    <property type="entry name" value="PcfJ"/>
    <property type="match status" value="1"/>
</dbReference>
<evidence type="ECO:0000313" key="2">
    <source>
        <dbReference type="Proteomes" id="UP001139103"/>
    </source>
</evidence>
<comment type="caution">
    <text evidence="1">The sequence shown here is derived from an EMBL/GenBank/DDBJ whole genome shotgun (WGS) entry which is preliminary data.</text>
</comment>
<dbReference type="RefSeq" id="WP_230216279.1">
    <property type="nucleotide sequence ID" value="NZ_JAJKFT010000004.1"/>
</dbReference>
<organism evidence="1 2">
    <name type="scientific">Blastopirellula sediminis</name>
    <dbReference type="NCBI Taxonomy" id="2894196"/>
    <lineage>
        <taxon>Bacteria</taxon>
        <taxon>Pseudomonadati</taxon>
        <taxon>Planctomycetota</taxon>
        <taxon>Planctomycetia</taxon>
        <taxon>Pirellulales</taxon>
        <taxon>Pirellulaceae</taxon>
        <taxon>Blastopirellula</taxon>
    </lineage>
</organism>
<dbReference type="AlphaFoldDB" id="A0A9X1SFF2"/>
<protein>
    <submittedName>
        <fullName evidence="1">PcfJ domain-containing protein</fullName>
    </submittedName>
</protein>
<proteinExistence type="predicted"/>
<sequence>MATKQTDEEILQSDPNLRIHLRILQLGSLKEYRRWCAENGFTRRIGKSRKLRLRERRHFRKKFAIDVMFAKRRESRRGDRPLLEICRSDALNYYCRPALSAFYHASRQAYRDDASSESNFRVLRSLISYLLRRKVRFLDGSPYYPQYGQRAGNSALEALPLIVAYRHRWIRPVESWEPTSHSPRRQFKSLMQHLFVRYGKLPAFLDKVWFGGFADRAELFRPIYLHAAAGLNLASCELMPFPYTKKMAHHFLAAPQNPSIEQALRWGEVKGMGGDDKLAHAVMNSRLTVDFRHHKFWNIVLQWLIRYREIDRGQVSSIIDYIQFQRFVPRFAMTGDERQEAIAAREPNFTMRGRTPQTLLRQVKRWHSNVHETFLFGTLEWPPCGIAGMELLEESRNGEITAWTIHELLSSKALVQEGAAMNHCVATYADLCQQGESSIWSLQRETSQDKTRMLTIEVRPYQRRICDYSGKFNREATSDELRILRHWANQAKLQLSW</sequence>
<gene>
    <name evidence="1" type="ORF">LOC68_04720</name>
</gene>
<keyword evidence="2" id="KW-1185">Reference proteome</keyword>